<name>A0A1G5SF26_9PROT</name>
<organism evidence="2 3">
    <name type="scientific">Nitrosomonas mobilis</name>
    <dbReference type="NCBI Taxonomy" id="51642"/>
    <lineage>
        <taxon>Bacteria</taxon>
        <taxon>Pseudomonadati</taxon>
        <taxon>Pseudomonadota</taxon>
        <taxon>Betaproteobacteria</taxon>
        <taxon>Nitrosomonadales</taxon>
        <taxon>Nitrosomonadaceae</taxon>
        <taxon>Nitrosomonas</taxon>
    </lineage>
</organism>
<feature type="chain" id="PRO_5011689122" description="Lipoprotein" evidence="1">
    <location>
        <begin position="24"/>
        <end position="461"/>
    </location>
</feature>
<protein>
    <recommendedName>
        <fullName evidence="4">Lipoprotein</fullName>
    </recommendedName>
</protein>
<dbReference type="AlphaFoldDB" id="A0A1G5SF26"/>
<feature type="signal peptide" evidence="1">
    <location>
        <begin position="1"/>
        <end position="23"/>
    </location>
</feature>
<evidence type="ECO:0000313" key="2">
    <source>
        <dbReference type="EMBL" id="SCZ85805.1"/>
    </source>
</evidence>
<dbReference type="OrthoDB" id="8541803at2"/>
<reference evidence="2 3" key="1">
    <citation type="submission" date="2016-10" db="EMBL/GenBank/DDBJ databases">
        <authorList>
            <person name="de Groot N.N."/>
        </authorList>
    </citation>
    <scope>NUCLEOTIDE SEQUENCE [LARGE SCALE GENOMIC DNA]</scope>
    <source>
        <strain evidence="2">1</strain>
    </source>
</reference>
<accession>A0A1G5SF26</accession>
<dbReference type="RefSeq" id="WP_090286417.1">
    <property type="nucleotide sequence ID" value="NZ_FMWO01000049.1"/>
</dbReference>
<sequence length="461" mass="49732">MKLDNQSLLSKLLVSSLFMFGLAACDSDERTETKVSKNTFQGPAVGVLTAGTAIEGVNYSTSSGASGVTDAKGTFEFNYGDRIQFQLGKLALADVEGSTQITPIELAGGNAHKQQNLLILFQALDTDNNPENGITLPESAVATLDSSLNLQTDPVEFAASPALISAREAAGIPGEIHGADEVNAYFLSRAVDLLGSHVWIHIDDAHTDFFRAATDGSGTYLHGVATADDVCDLNRACGSRVVFTAGLEYGVATASMADERGFKFSSKPELDTNIQGGLSHPRADSRVRSSGDELIISDRVIVPREREQAGLFGELFHISKPIELSDENEVAQTEIMEIRYIKMENQPNKIIGVWAQDRESIKTPTLLFFSDNRYMLIDPTGSTWQEKQSDCAKPGVEMASYAFDNTDNTLKLNSFVYNTSGCAGLSDYSGKSIGFEIAANGQSAMLSVPSRETITLYRISD</sequence>
<keyword evidence="1" id="KW-0732">Signal</keyword>
<dbReference type="PROSITE" id="PS51257">
    <property type="entry name" value="PROKAR_LIPOPROTEIN"/>
    <property type="match status" value="1"/>
</dbReference>
<evidence type="ECO:0000313" key="3">
    <source>
        <dbReference type="Proteomes" id="UP000198729"/>
    </source>
</evidence>
<dbReference type="EMBL" id="FMWO01000049">
    <property type="protein sequence ID" value="SCZ85805.1"/>
    <property type="molecule type" value="Genomic_DNA"/>
</dbReference>
<evidence type="ECO:0000256" key="1">
    <source>
        <dbReference type="SAM" id="SignalP"/>
    </source>
</evidence>
<proteinExistence type="predicted"/>
<evidence type="ECO:0008006" key="4">
    <source>
        <dbReference type="Google" id="ProtNLM"/>
    </source>
</evidence>
<gene>
    <name evidence="2" type="ORF">NSMM_410040</name>
</gene>
<keyword evidence="3" id="KW-1185">Reference proteome</keyword>
<dbReference type="STRING" id="51642.NSMM_410040"/>
<dbReference type="Proteomes" id="UP000198729">
    <property type="component" value="Unassembled WGS sequence"/>
</dbReference>